<evidence type="ECO:0000256" key="1">
    <source>
        <dbReference type="SAM" id="SignalP"/>
    </source>
</evidence>
<evidence type="ECO:0000313" key="3">
    <source>
        <dbReference type="Proteomes" id="UP001501736"/>
    </source>
</evidence>
<name>A0ABP6RID8_9MICC</name>
<proteinExistence type="predicted"/>
<keyword evidence="3" id="KW-1185">Reference proteome</keyword>
<accession>A0ABP6RID8</accession>
<protein>
    <submittedName>
        <fullName evidence="2">Uncharacterized protein</fullName>
    </submittedName>
</protein>
<dbReference type="Proteomes" id="UP001501736">
    <property type="component" value="Unassembled WGS sequence"/>
</dbReference>
<organism evidence="2 3">
    <name type="scientific">Nesterenkonia halobia</name>
    <dbReference type="NCBI Taxonomy" id="37922"/>
    <lineage>
        <taxon>Bacteria</taxon>
        <taxon>Bacillati</taxon>
        <taxon>Actinomycetota</taxon>
        <taxon>Actinomycetes</taxon>
        <taxon>Micrococcales</taxon>
        <taxon>Micrococcaceae</taxon>
        <taxon>Nesterenkonia</taxon>
    </lineage>
</organism>
<comment type="caution">
    <text evidence="2">The sequence shown here is derived from an EMBL/GenBank/DDBJ whole genome shotgun (WGS) entry which is preliminary data.</text>
</comment>
<keyword evidence="1" id="KW-0732">Signal</keyword>
<feature type="signal peptide" evidence="1">
    <location>
        <begin position="1"/>
        <end position="20"/>
    </location>
</feature>
<dbReference type="RefSeq" id="WP_344719121.1">
    <property type="nucleotide sequence ID" value="NZ_BAAAYG010000004.1"/>
</dbReference>
<gene>
    <name evidence="2" type="ORF">GCM10020260_11350</name>
</gene>
<evidence type="ECO:0000313" key="2">
    <source>
        <dbReference type="EMBL" id="GAA3283110.1"/>
    </source>
</evidence>
<dbReference type="EMBL" id="BAAAYG010000004">
    <property type="protein sequence ID" value="GAA3283110.1"/>
    <property type="molecule type" value="Genomic_DNA"/>
</dbReference>
<feature type="chain" id="PRO_5047007085" evidence="1">
    <location>
        <begin position="21"/>
        <end position="74"/>
    </location>
</feature>
<sequence length="74" mass="7648">MARKTIRMTLGTTFAALALAAGGLSVGAETAEAKISDIPRVDDGSLGHHFGCAFGRIFNPHLCGGLFSYPPTSP</sequence>
<reference evidence="3" key="1">
    <citation type="journal article" date="2019" name="Int. J. Syst. Evol. Microbiol.">
        <title>The Global Catalogue of Microorganisms (GCM) 10K type strain sequencing project: providing services to taxonomists for standard genome sequencing and annotation.</title>
        <authorList>
            <consortium name="The Broad Institute Genomics Platform"/>
            <consortium name="The Broad Institute Genome Sequencing Center for Infectious Disease"/>
            <person name="Wu L."/>
            <person name="Ma J."/>
        </authorList>
    </citation>
    <scope>NUCLEOTIDE SEQUENCE [LARGE SCALE GENOMIC DNA]</scope>
    <source>
        <strain evidence="3">JCM 11483</strain>
    </source>
</reference>